<dbReference type="Proteomes" id="UP000283644">
    <property type="component" value="Unassembled WGS sequence"/>
</dbReference>
<protein>
    <submittedName>
        <fullName evidence="1">Uncharacterized protein</fullName>
    </submittedName>
</protein>
<dbReference type="EMBL" id="QXGH01000011">
    <property type="protein sequence ID" value="RHW27819.1"/>
    <property type="molecule type" value="Genomic_DNA"/>
</dbReference>
<comment type="caution">
    <text evidence="1">The sequence shown here is derived from an EMBL/GenBank/DDBJ whole genome shotgun (WGS) entry which is preliminary data.</text>
</comment>
<evidence type="ECO:0000313" key="1">
    <source>
        <dbReference type="EMBL" id="RHW27819.1"/>
    </source>
</evidence>
<name>A0A417Y5A1_9ACTN</name>
<dbReference type="AlphaFoldDB" id="A0A417Y5A1"/>
<organism evidence="1 2">
    <name type="scientific">Nocardioides immobilis</name>
    <dbReference type="NCBI Taxonomy" id="2049295"/>
    <lineage>
        <taxon>Bacteria</taxon>
        <taxon>Bacillati</taxon>
        <taxon>Actinomycetota</taxon>
        <taxon>Actinomycetes</taxon>
        <taxon>Propionibacteriales</taxon>
        <taxon>Nocardioidaceae</taxon>
        <taxon>Nocardioides</taxon>
    </lineage>
</organism>
<evidence type="ECO:0000313" key="2">
    <source>
        <dbReference type="Proteomes" id="UP000283644"/>
    </source>
</evidence>
<dbReference type="RefSeq" id="WP_118923623.1">
    <property type="nucleotide sequence ID" value="NZ_QXGH01000011.1"/>
</dbReference>
<gene>
    <name evidence="1" type="ORF">D0Z08_05845</name>
</gene>
<accession>A0A417Y5A1</accession>
<proteinExistence type="predicted"/>
<sequence>MDEQTRERLYAARDEWRDAMDAYREQADKHVLMWWGDRPPPKLDLQPVTHEAIKRLEALREEEQSRKDAYYALARELGLAE</sequence>
<keyword evidence="2" id="KW-1185">Reference proteome</keyword>
<dbReference type="OrthoDB" id="9795504at2"/>
<reference evidence="1 2" key="1">
    <citation type="submission" date="2018-09" db="EMBL/GenBank/DDBJ databases">
        <title>Genome sequencing of Nocardioides immobilis CCTCC AB 2017083 for comparison to Nocardioides silvaticus.</title>
        <authorList>
            <person name="Li C."/>
            <person name="Wang G."/>
        </authorList>
    </citation>
    <scope>NUCLEOTIDE SEQUENCE [LARGE SCALE GENOMIC DNA]</scope>
    <source>
        <strain evidence="1 2">CCTCC AB 2017083</strain>
    </source>
</reference>